<feature type="binding site" evidence="6">
    <location>
        <position position="7"/>
    </location>
    <ligand>
        <name>Na(+)</name>
        <dbReference type="ChEBI" id="CHEBI:29101"/>
        <label>1</label>
    </ligand>
</feature>
<gene>
    <name evidence="10" type="ORF">EB796_012888</name>
</gene>
<feature type="transmembrane region" description="Helical" evidence="9">
    <location>
        <begin position="401"/>
        <end position="427"/>
    </location>
</feature>
<evidence type="ECO:0000256" key="3">
    <source>
        <dbReference type="ARBA" id="ARBA00022692"/>
    </source>
</evidence>
<evidence type="ECO:0000256" key="8">
    <source>
        <dbReference type="RuleBase" id="RU003732"/>
    </source>
</evidence>
<dbReference type="EMBL" id="VXIV02001905">
    <property type="protein sequence ID" value="KAF6028809.1"/>
    <property type="molecule type" value="Genomic_DNA"/>
</dbReference>
<feature type="transmembrane region" description="Helical" evidence="9">
    <location>
        <begin position="270"/>
        <end position="287"/>
    </location>
</feature>
<dbReference type="AlphaFoldDB" id="A0A7J7JR23"/>
<comment type="similarity">
    <text evidence="8">Belongs to the sodium:neurotransmitter symporter (SNF) (TC 2.A.22) family.</text>
</comment>
<dbReference type="OrthoDB" id="6581954at2759"/>
<dbReference type="PROSITE" id="PS50267">
    <property type="entry name" value="NA_NEUROTRAN_SYMP_3"/>
    <property type="match status" value="1"/>
</dbReference>
<keyword evidence="2 8" id="KW-0813">Transport</keyword>
<evidence type="ECO:0000256" key="9">
    <source>
        <dbReference type="SAM" id="Phobius"/>
    </source>
</evidence>
<feature type="transmembrane region" description="Helical" evidence="9">
    <location>
        <begin position="73"/>
        <end position="98"/>
    </location>
</feature>
<feature type="transmembrane region" description="Helical" evidence="9">
    <location>
        <begin position="433"/>
        <end position="456"/>
    </location>
</feature>
<keyword evidence="6" id="KW-0915">Sodium</keyword>
<proteinExistence type="inferred from homology"/>
<dbReference type="InterPro" id="IPR037272">
    <property type="entry name" value="SNS_sf"/>
</dbReference>
<feature type="transmembrane region" description="Helical" evidence="9">
    <location>
        <begin position="358"/>
        <end position="380"/>
    </location>
</feature>
<comment type="subcellular location">
    <subcellularLocation>
        <location evidence="1">Membrane</location>
        <topology evidence="1">Multi-pass membrane protein</topology>
    </subcellularLocation>
</comment>
<keyword evidence="8" id="KW-0769">Symport</keyword>
<keyword evidence="6" id="KW-0479">Metal-binding</keyword>
<dbReference type="PROSITE" id="PS00610">
    <property type="entry name" value="NA_NEUROTRAN_SYMP_1"/>
    <property type="match status" value="1"/>
</dbReference>
<keyword evidence="3 8" id="KW-0812">Transmembrane</keyword>
<evidence type="ECO:0000313" key="11">
    <source>
        <dbReference type="Proteomes" id="UP000593567"/>
    </source>
</evidence>
<keyword evidence="5 9" id="KW-0472">Membrane</keyword>
<sequence>MSCLSFAVGLGNIWRFPYLCYENGGGAFLIPYCIMMVFAGMPLFFMELSLGQFAAQGAINVWAVSPLFKGTGYAMFLVSFFVGIYYMMLIAWAFYFVFASFRRDVPWKSCQNDWNTIACSEPEQYSSCALMNGTWFNQTCWTIEENGEDNYNYYTKLSNDTGRKSASDEYFHNKVLNISSNIDDLGYPKWEHVLCLLLSWLILFFCLIKGIRSSGKAVYFTALFPYVVLIILLGRAVTLDGALNGILFYVKPNWKLLGSAKIWGDAAVQIFFSLSPCWGGLITLASYNKFHNNALRDAIVVTIANCLTSFFAGFIIFAIIGFLAKQLNMEVDNVAVEGAGLAFVAYPEVVAQLPISPLWSILFFLMLITLGMGTQMTIINTVHTSILDLFSRKLRKGYRPLFVLAAICAVSFLLGLTMTCNGGMYVLQLMNNYAASYTTLIIGLTECIALSWVYGWQRFGEDIKLMLGKRPSLWWRIMWQFITPALVIFIMIFTFVDFSRTKYGDTKLPIWADALGWTLSFTCISPIIFVATFTIVKTKLSNPTASFLQIMKAVTTPAPEWGPADHKAARNYQKTEASIQMVQVSTDLYVAKD</sequence>
<dbReference type="InterPro" id="IPR000175">
    <property type="entry name" value="Na/ntran_symport"/>
</dbReference>
<evidence type="ECO:0000256" key="7">
    <source>
        <dbReference type="PIRSR" id="PIRSR600175-2"/>
    </source>
</evidence>
<dbReference type="GO" id="GO:0005886">
    <property type="term" value="C:plasma membrane"/>
    <property type="evidence" value="ECO:0007669"/>
    <property type="project" value="TreeGrafter"/>
</dbReference>
<feature type="transmembrane region" description="Helical" evidence="9">
    <location>
        <begin position="223"/>
        <end position="250"/>
    </location>
</feature>
<feature type="transmembrane region" description="Helical" evidence="9">
    <location>
        <begin position="25"/>
        <end position="45"/>
    </location>
</feature>
<keyword evidence="11" id="KW-1185">Reference proteome</keyword>
<evidence type="ECO:0000313" key="10">
    <source>
        <dbReference type="EMBL" id="KAF6028809.1"/>
    </source>
</evidence>
<dbReference type="Proteomes" id="UP000593567">
    <property type="component" value="Unassembled WGS sequence"/>
</dbReference>
<feature type="disulfide bond" evidence="7">
    <location>
        <begin position="110"/>
        <end position="119"/>
    </location>
</feature>
<keyword evidence="7" id="KW-1015">Disulfide bond</keyword>
<feature type="binding site" evidence="6">
    <location>
        <position position="273"/>
    </location>
    <ligand>
        <name>Na(+)</name>
        <dbReference type="ChEBI" id="CHEBI:29101"/>
        <label>1</label>
    </ligand>
</feature>
<dbReference type="PRINTS" id="PR00176">
    <property type="entry name" value="NANEUSMPORT"/>
</dbReference>
<feature type="transmembrane region" description="Helical" evidence="9">
    <location>
        <begin position="477"/>
        <end position="496"/>
    </location>
</feature>
<evidence type="ECO:0000256" key="2">
    <source>
        <dbReference type="ARBA" id="ARBA00022448"/>
    </source>
</evidence>
<dbReference type="GO" id="GO:0015375">
    <property type="term" value="F:glycine:sodium symporter activity"/>
    <property type="evidence" value="ECO:0007669"/>
    <property type="project" value="TreeGrafter"/>
</dbReference>
<feature type="transmembrane region" description="Helical" evidence="9">
    <location>
        <begin position="299"/>
        <end position="324"/>
    </location>
</feature>
<dbReference type="PANTHER" id="PTHR11616:SF240">
    <property type="entry name" value="BLOATED TUBULES, ISOFORM B-RELATED"/>
    <property type="match status" value="1"/>
</dbReference>
<dbReference type="SUPFAM" id="SSF161070">
    <property type="entry name" value="SNF-like"/>
    <property type="match status" value="1"/>
</dbReference>
<feature type="transmembrane region" description="Helical" evidence="9">
    <location>
        <begin position="516"/>
        <end position="536"/>
    </location>
</feature>
<reference evidence="10" key="1">
    <citation type="submission" date="2020-06" db="EMBL/GenBank/DDBJ databases">
        <title>Draft genome of Bugula neritina, a colonial animal packing powerful symbionts and potential medicines.</title>
        <authorList>
            <person name="Rayko M."/>
        </authorList>
    </citation>
    <scope>NUCLEOTIDE SEQUENCE [LARGE SCALE GENOMIC DNA]</scope>
    <source>
        <strain evidence="10">Kwan_BN1</strain>
    </source>
</reference>
<feature type="binding site" evidence="6">
    <location>
        <position position="370"/>
    </location>
    <ligand>
        <name>Na(+)</name>
        <dbReference type="ChEBI" id="CHEBI:29101"/>
        <label>1</label>
    </ligand>
</feature>
<keyword evidence="4 9" id="KW-1133">Transmembrane helix</keyword>
<organism evidence="10 11">
    <name type="scientific">Bugula neritina</name>
    <name type="common">Brown bryozoan</name>
    <name type="synonym">Sertularia neritina</name>
    <dbReference type="NCBI Taxonomy" id="10212"/>
    <lineage>
        <taxon>Eukaryota</taxon>
        <taxon>Metazoa</taxon>
        <taxon>Spiralia</taxon>
        <taxon>Lophotrochozoa</taxon>
        <taxon>Bryozoa</taxon>
        <taxon>Gymnolaemata</taxon>
        <taxon>Cheilostomatida</taxon>
        <taxon>Flustrina</taxon>
        <taxon>Buguloidea</taxon>
        <taxon>Bugulidae</taxon>
        <taxon>Bugula</taxon>
    </lineage>
</organism>
<feature type="binding site" evidence="6">
    <location>
        <position position="12"/>
    </location>
    <ligand>
        <name>Na(+)</name>
        <dbReference type="ChEBI" id="CHEBI:29101"/>
        <label>1</label>
    </ligand>
</feature>
<feature type="binding site" evidence="6">
    <location>
        <position position="8"/>
    </location>
    <ligand>
        <name>Na(+)</name>
        <dbReference type="ChEBI" id="CHEBI:29101"/>
        <label>1</label>
    </ligand>
</feature>
<evidence type="ECO:0000256" key="5">
    <source>
        <dbReference type="ARBA" id="ARBA00023136"/>
    </source>
</evidence>
<dbReference type="GO" id="GO:0046872">
    <property type="term" value="F:metal ion binding"/>
    <property type="evidence" value="ECO:0007669"/>
    <property type="project" value="UniProtKB-KW"/>
</dbReference>
<dbReference type="PANTHER" id="PTHR11616">
    <property type="entry name" value="SODIUM/CHLORIDE DEPENDENT TRANSPORTER"/>
    <property type="match status" value="1"/>
</dbReference>
<protein>
    <recommendedName>
        <fullName evidence="8">Transporter</fullName>
    </recommendedName>
</protein>
<accession>A0A7J7JR23</accession>
<evidence type="ECO:0000256" key="4">
    <source>
        <dbReference type="ARBA" id="ARBA00022989"/>
    </source>
</evidence>
<dbReference type="Pfam" id="PF00209">
    <property type="entry name" value="SNF"/>
    <property type="match status" value="1"/>
</dbReference>
<name>A0A7J7JR23_BUGNE</name>
<comment type="caution">
    <text evidence="10">The sequence shown here is derived from an EMBL/GenBank/DDBJ whole genome shotgun (WGS) entry which is preliminary data.</text>
</comment>
<feature type="binding site" evidence="6">
    <location>
        <position position="305"/>
    </location>
    <ligand>
        <name>Na(+)</name>
        <dbReference type="ChEBI" id="CHEBI:29101"/>
        <label>1</label>
    </ligand>
</feature>
<evidence type="ECO:0000256" key="1">
    <source>
        <dbReference type="ARBA" id="ARBA00004141"/>
    </source>
</evidence>
<evidence type="ECO:0000256" key="6">
    <source>
        <dbReference type="PIRSR" id="PIRSR600175-1"/>
    </source>
</evidence>